<keyword evidence="8" id="KW-1185">Reference proteome</keyword>
<dbReference type="GeneID" id="5856034"/>
<evidence type="ECO:0000313" key="8">
    <source>
        <dbReference type="Proteomes" id="UP000008837"/>
    </source>
</evidence>
<comment type="cofactor">
    <cofactor evidence="1">
        <name>FAD</name>
        <dbReference type="ChEBI" id="CHEBI:57692"/>
    </cofactor>
</comment>
<evidence type="ECO:0000259" key="6">
    <source>
        <dbReference type="Pfam" id="PF00667"/>
    </source>
</evidence>
<dbReference type="Proteomes" id="UP000008837">
    <property type="component" value="Unassembled WGS sequence"/>
</dbReference>
<dbReference type="GO" id="GO:0005829">
    <property type="term" value="C:cytosol"/>
    <property type="evidence" value="ECO:0007669"/>
    <property type="project" value="TreeGrafter"/>
</dbReference>
<dbReference type="RefSeq" id="XP_001731729.1">
    <property type="nucleotide sequence ID" value="XM_001731677.1"/>
</dbReference>
<reference evidence="7 8" key="1">
    <citation type="journal article" date="2007" name="Proc. Natl. Acad. Sci. U.S.A.">
        <title>Dandruff-associated Malassezia genomes reveal convergent and divergent virulence traits shared with plant and human fungal pathogens.</title>
        <authorList>
            <person name="Xu J."/>
            <person name="Saunders C.W."/>
            <person name="Hu P."/>
            <person name="Grant R.A."/>
            <person name="Boekhout T."/>
            <person name="Kuramae E.E."/>
            <person name="Kronstad J.W."/>
            <person name="Deangelis Y.M."/>
            <person name="Reeder N.L."/>
            <person name="Johnstone K.R."/>
            <person name="Leland M."/>
            <person name="Fieno A.M."/>
            <person name="Begley W.M."/>
            <person name="Sun Y."/>
            <person name="Lacey M.P."/>
            <person name="Chaudhary T."/>
            <person name="Keough T."/>
            <person name="Chu L."/>
            <person name="Sears R."/>
            <person name="Yuan B."/>
            <person name="Dawson T.L.Jr."/>
        </authorList>
    </citation>
    <scope>NUCLEOTIDE SEQUENCE [LARGE SCALE GENOMIC DNA]</scope>
    <source>
        <strain evidence="8">ATCC MYA-4612 / CBS 7966</strain>
    </source>
</reference>
<dbReference type="InterPro" id="IPR001709">
    <property type="entry name" value="Flavoprot_Pyr_Nucl_cyt_Rdtase"/>
</dbReference>
<dbReference type="InterPro" id="IPR039261">
    <property type="entry name" value="FNR_nucleotide-bd"/>
</dbReference>
<evidence type="ECO:0000256" key="3">
    <source>
        <dbReference type="ARBA" id="ARBA00022827"/>
    </source>
</evidence>
<dbReference type="OrthoDB" id="1856718at2759"/>
<sequence length="368" mass="41756">MQAQALTLRRLLTVHLDPFSVPRRSFFAVIRHFCPSTHREHEKLTEFLQPGEGTDDMYEYAQRVRRTMAEVLAEFKSVQIPIKYVMEVFPMMRERQYSLASNPSVSTLHRFALLTRPLSAFYQWYPTTLQLAVAVVKYKTRLQKPREGIATSWLARLIPGTCIPVRLQTGTLLPPAHSTTPVLAIGPGTGIAPLRSLVYERLATYLAENNVESHITTNTPTASNPGADECPGTNNQARTTSNHPPTLAETLVIFGCRYQAKDCLYGAEWKQWATTSHANLTYVVAASRDQPEKVYVQHRIRENGARIWDILGPRRGIAYLCGTSGKMPEQVKQSIVDVFVEHGHMNVDQAARYLSTLETERRWQEECW</sequence>
<evidence type="ECO:0000256" key="1">
    <source>
        <dbReference type="ARBA" id="ARBA00001974"/>
    </source>
</evidence>
<evidence type="ECO:0000256" key="4">
    <source>
        <dbReference type="ARBA" id="ARBA00023002"/>
    </source>
</evidence>
<dbReference type="InterPro" id="IPR001433">
    <property type="entry name" value="OxRdtase_FAD/NAD-bd"/>
</dbReference>
<dbReference type="Pfam" id="PF00175">
    <property type="entry name" value="NAD_binding_1"/>
    <property type="match status" value="1"/>
</dbReference>
<dbReference type="KEGG" id="mgl:MGL_0997"/>
<protein>
    <recommendedName>
        <fullName evidence="9">FAD-binding FR-type domain-containing protein</fullName>
    </recommendedName>
</protein>
<keyword evidence="4" id="KW-0560">Oxidoreductase</keyword>
<evidence type="ECO:0008006" key="9">
    <source>
        <dbReference type="Google" id="ProtNLM"/>
    </source>
</evidence>
<dbReference type="EMBL" id="AAYY01000003">
    <property type="protein sequence ID" value="EDP44515.1"/>
    <property type="molecule type" value="Genomic_DNA"/>
</dbReference>
<dbReference type="GO" id="GO:0016491">
    <property type="term" value="F:oxidoreductase activity"/>
    <property type="evidence" value="ECO:0007669"/>
    <property type="project" value="UniProtKB-KW"/>
</dbReference>
<accession>A8PW03</accession>
<evidence type="ECO:0000259" key="5">
    <source>
        <dbReference type="Pfam" id="PF00175"/>
    </source>
</evidence>
<keyword evidence="3" id="KW-0274">FAD</keyword>
<dbReference type="GO" id="GO:0010181">
    <property type="term" value="F:FMN binding"/>
    <property type="evidence" value="ECO:0007669"/>
    <property type="project" value="TreeGrafter"/>
</dbReference>
<gene>
    <name evidence="7" type="ORF">MGL_0997</name>
</gene>
<organism evidence="7 8">
    <name type="scientific">Malassezia globosa (strain ATCC MYA-4612 / CBS 7966)</name>
    <name type="common">Dandruff-associated fungus</name>
    <dbReference type="NCBI Taxonomy" id="425265"/>
    <lineage>
        <taxon>Eukaryota</taxon>
        <taxon>Fungi</taxon>
        <taxon>Dikarya</taxon>
        <taxon>Basidiomycota</taxon>
        <taxon>Ustilaginomycotina</taxon>
        <taxon>Malasseziomycetes</taxon>
        <taxon>Malasseziales</taxon>
        <taxon>Malasseziaceae</taxon>
        <taxon>Malassezia</taxon>
    </lineage>
</organism>
<dbReference type="InParanoid" id="A8PW03"/>
<feature type="domain" description="Oxidoreductase FAD/NAD(P)-binding" evidence="5">
    <location>
        <begin position="248"/>
        <end position="331"/>
    </location>
</feature>
<dbReference type="VEuPathDB" id="FungiDB:MGL_0997"/>
<dbReference type="FunCoup" id="A8PW03">
    <property type="interactions" value="373"/>
</dbReference>
<dbReference type="SUPFAM" id="SSF52343">
    <property type="entry name" value="Ferredoxin reductase-like, C-terminal NADP-linked domain"/>
    <property type="match status" value="1"/>
</dbReference>
<dbReference type="STRING" id="425265.A8PW03"/>
<keyword evidence="2" id="KW-0285">Flavoprotein</keyword>
<dbReference type="PANTHER" id="PTHR19384:SF10">
    <property type="entry name" value="NADPH-DEPENDENT DIFLAVIN OXIDOREDUCTASE 1"/>
    <property type="match status" value="1"/>
</dbReference>
<dbReference type="OMA" id="PVIMICT"/>
<dbReference type="PANTHER" id="PTHR19384">
    <property type="entry name" value="NITRIC OXIDE SYNTHASE-RELATED"/>
    <property type="match status" value="1"/>
</dbReference>
<dbReference type="Gene3D" id="2.40.30.10">
    <property type="entry name" value="Translation factors"/>
    <property type="match status" value="1"/>
</dbReference>
<feature type="domain" description="Sulfite reductase [NADPH] flavoprotein alpha-component-like FAD-binding" evidence="6">
    <location>
        <begin position="5"/>
        <end position="106"/>
    </location>
</feature>
<dbReference type="GO" id="GO:0050660">
    <property type="term" value="F:flavin adenine dinucleotide binding"/>
    <property type="evidence" value="ECO:0007669"/>
    <property type="project" value="TreeGrafter"/>
</dbReference>
<dbReference type="InterPro" id="IPR003097">
    <property type="entry name" value="CysJ-like_FAD-binding"/>
</dbReference>
<dbReference type="SUPFAM" id="SSF63380">
    <property type="entry name" value="Riboflavin synthase domain-like"/>
    <property type="match status" value="1"/>
</dbReference>
<dbReference type="PRINTS" id="PR00371">
    <property type="entry name" value="FPNCR"/>
</dbReference>
<dbReference type="Gene3D" id="3.40.50.80">
    <property type="entry name" value="Nucleotide-binding domain of ferredoxin-NADP reductase (FNR) module"/>
    <property type="match status" value="1"/>
</dbReference>
<dbReference type="InterPro" id="IPR023173">
    <property type="entry name" value="NADPH_Cyt_P450_Rdtase_alpha"/>
</dbReference>
<name>A8PW03_MALGO</name>
<comment type="caution">
    <text evidence="7">The sequence shown here is derived from an EMBL/GenBank/DDBJ whole genome shotgun (WGS) entry which is preliminary data.</text>
</comment>
<evidence type="ECO:0000313" key="7">
    <source>
        <dbReference type="EMBL" id="EDP44515.1"/>
    </source>
</evidence>
<dbReference type="Gene3D" id="1.20.990.10">
    <property type="entry name" value="NADPH-cytochrome p450 Reductase, Chain A, domain 3"/>
    <property type="match status" value="1"/>
</dbReference>
<dbReference type="InterPro" id="IPR017938">
    <property type="entry name" value="Riboflavin_synthase-like_b-brl"/>
</dbReference>
<evidence type="ECO:0000256" key="2">
    <source>
        <dbReference type="ARBA" id="ARBA00022630"/>
    </source>
</evidence>
<dbReference type="AlphaFoldDB" id="A8PW03"/>
<dbReference type="Pfam" id="PF00667">
    <property type="entry name" value="FAD_binding_1"/>
    <property type="match status" value="1"/>
</dbReference>
<proteinExistence type="predicted"/>